<dbReference type="GO" id="GO:0009307">
    <property type="term" value="P:DNA restriction-modification system"/>
    <property type="evidence" value="ECO:0007669"/>
    <property type="project" value="InterPro"/>
</dbReference>
<dbReference type="AlphaFoldDB" id="A0A1M4TQJ9"/>
<feature type="domain" description="Restriction endonuclease type IV Mrr" evidence="2">
    <location>
        <begin position="121"/>
        <end position="240"/>
    </location>
</feature>
<reference evidence="4" key="1">
    <citation type="submission" date="2016-11" db="EMBL/GenBank/DDBJ databases">
        <authorList>
            <person name="Varghese N."/>
            <person name="Submissions S."/>
        </authorList>
    </citation>
    <scope>NUCLEOTIDE SEQUENCE [LARGE SCALE GENOMIC DNA]</scope>
    <source>
        <strain evidence="4">DSM 27619</strain>
    </source>
</reference>
<dbReference type="Pfam" id="PF04471">
    <property type="entry name" value="Mrr_cat"/>
    <property type="match status" value="1"/>
</dbReference>
<dbReference type="InterPro" id="IPR011856">
    <property type="entry name" value="tRNA_endonuc-like_dom_sf"/>
</dbReference>
<gene>
    <name evidence="3" type="ORF">SAMN05443633_101299</name>
</gene>
<protein>
    <submittedName>
        <fullName evidence="3">Restriction endonuclease</fullName>
    </submittedName>
</protein>
<keyword evidence="3" id="KW-0378">Hydrolase</keyword>
<evidence type="ECO:0000256" key="1">
    <source>
        <dbReference type="SAM" id="MobiDB-lite"/>
    </source>
</evidence>
<dbReference type="STRING" id="1416778.SAMN05443633_101299"/>
<dbReference type="InterPro" id="IPR007560">
    <property type="entry name" value="Restrct_endonuc_IV_Mrr"/>
</dbReference>
<evidence type="ECO:0000313" key="3">
    <source>
        <dbReference type="EMBL" id="SHE46708.1"/>
    </source>
</evidence>
<evidence type="ECO:0000259" key="2">
    <source>
        <dbReference type="Pfam" id="PF04471"/>
    </source>
</evidence>
<dbReference type="InterPro" id="IPR011335">
    <property type="entry name" value="Restrct_endonuc-II-like"/>
</dbReference>
<dbReference type="Gene3D" id="3.40.1350.10">
    <property type="match status" value="1"/>
</dbReference>
<dbReference type="PANTHER" id="PTHR30015:SF7">
    <property type="entry name" value="TYPE IV METHYL-DIRECTED RESTRICTION ENZYME ECOKMRR"/>
    <property type="match status" value="1"/>
</dbReference>
<keyword evidence="4" id="KW-1185">Reference proteome</keyword>
<feature type="region of interest" description="Disordered" evidence="1">
    <location>
        <begin position="1"/>
        <end position="33"/>
    </location>
</feature>
<dbReference type="GO" id="GO:0015666">
    <property type="term" value="F:restriction endodeoxyribonuclease activity"/>
    <property type="evidence" value="ECO:0007669"/>
    <property type="project" value="TreeGrafter"/>
</dbReference>
<proteinExistence type="predicted"/>
<keyword evidence="3" id="KW-0255">Endonuclease</keyword>
<feature type="compositionally biased region" description="Basic and acidic residues" evidence="1">
    <location>
        <begin position="1"/>
        <end position="23"/>
    </location>
</feature>
<keyword evidence="3" id="KW-0540">Nuclease</keyword>
<sequence>MRKKSTQQDKTKQKHLDDLDRKKQQSNQSNFKYRTKFDNQSIPKKMKLHKVVKELRMSMPKVVLLLEQNNFKVDLSPNALIEEEALKFLFGEKNDDKNINVILTDPTYEIIEWIRKDFKNLDKITPDTFENLIITLLKNKGFGIEKSGSTNKADGGIDVIAYKKDIVNIIIAIQIKYKVNITKKVTAGEVRDFVGAMNLVDYFNAGMLITNTFFTHDSKWLEEKNHDLELKDSKDIQNWLKDNFITSKEINKEIELTKYNNVSLQF</sequence>
<dbReference type="Proteomes" id="UP000184518">
    <property type="component" value="Unassembled WGS sequence"/>
</dbReference>
<dbReference type="GO" id="GO:0003677">
    <property type="term" value="F:DNA binding"/>
    <property type="evidence" value="ECO:0007669"/>
    <property type="project" value="InterPro"/>
</dbReference>
<dbReference type="EMBL" id="FQUT01000001">
    <property type="protein sequence ID" value="SHE46708.1"/>
    <property type="molecule type" value="Genomic_DNA"/>
</dbReference>
<dbReference type="RefSeq" id="WP_072952850.1">
    <property type="nucleotide sequence ID" value="NZ_FQUT01000001.1"/>
</dbReference>
<dbReference type="SUPFAM" id="SSF52980">
    <property type="entry name" value="Restriction endonuclease-like"/>
    <property type="match status" value="1"/>
</dbReference>
<dbReference type="InterPro" id="IPR052906">
    <property type="entry name" value="Type_IV_Methyl-Rstrct_Enzyme"/>
</dbReference>
<name>A0A1M4TQJ9_9FLAO</name>
<dbReference type="PANTHER" id="PTHR30015">
    <property type="entry name" value="MRR RESTRICTION SYSTEM PROTEIN"/>
    <property type="match status" value="1"/>
</dbReference>
<dbReference type="OrthoDB" id="9803736at2"/>
<organism evidence="3 4">
    <name type="scientific">Chryseobacterium arachidis</name>
    <dbReference type="NCBI Taxonomy" id="1416778"/>
    <lineage>
        <taxon>Bacteria</taxon>
        <taxon>Pseudomonadati</taxon>
        <taxon>Bacteroidota</taxon>
        <taxon>Flavobacteriia</taxon>
        <taxon>Flavobacteriales</taxon>
        <taxon>Weeksellaceae</taxon>
        <taxon>Chryseobacterium group</taxon>
        <taxon>Chryseobacterium</taxon>
    </lineage>
</organism>
<evidence type="ECO:0000313" key="4">
    <source>
        <dbReference type="Proteomes" id="UP000184518"/>
    </source>
</evidence>
<accession>A0A1M4TQJ9</accession>